<feature type="transmembrane region" description="Helical" evidence="1">
    <location>
        <begin position="49"/>
        <end position="77"/>
    </location>
</feature>
<feature type="domain" description="WLGC" evidence="2">
    <location>
        <begin position="739"/>
        <end position="801"/>
    </location>
</feature>
<dbReference type="Pfam" id="PF26605">
    <property type="entry name" value="WLGC"/>
    <property type="match status" value="1"/>
</dbReference>
<dbReference type="Gene3D" id="3.80.10.10">
    <property type="entry name" value="Ribonuclease Inhibitor"/>
    <property type="match status" value="1"/>
</dbReference>
<proteinExistence type="predicted"/>
<keyword evidence="1" id="KW-1133">Transmembrane helix</keyword>
<sequence length="801" mass="90673">MAQLFSRGWKVVQGPTTENSALAKQDSKRRPANVEPANQSWWRWRQRRFAAIGWGYVALMIVIFSLSSAWSLLLIVLNLEPDRSANYILQSESLDYGHFWQSRKAPLSIQAMTTVLLIVVVGVYWYLLYLLLIRPPQRRTRSERSKSKRQSTKPLKQDKTSCSTLILVLRRVASIVLQIFQSVISTDGKYRKVWNVLMEIPDVILQILSLREYMAQGLDSSLLYCYASLMALNAFTVFYHVQFRWNEAAFHHILKDSILDATCAVFFPALILFYSFFVFQDDLKAVKIRQQFFPPRVFERKARNYVSAKEMNLFSTDFESLLIRNGWDVFLKLSFSLLACLRWTRITSVLLKRERKLSRGLSHKSASVSLTTLTRNKEKSVAPLDTLSAVAQQPEKRDETVESNRLLRFGLRTAVGLMFLVYGIGCIVYTAVAVQVSRASCSSYPQCVQYSYQWILGESNDQCHCLAYVDRELAPANTQELVDVTQTLATLAAVGKLQTVQLVNRKINRSLPNALESCKGLRNLVLIHTGVKVFPSWTATSFSKLEYLHIEGDTSDINLTELPSDLFTSMTNLHTIHLSYHKYLPTLPSMVGLRSLESAYFGYLSLTTDVPSMEDLPSIQVLALEGLSHVRTLPDIEQYRDTLQMVFVQDSAACCSGFLNGGVCNTTFLNCCERDNSDDSSDDPLPPTCLNIPDENTLLPTNTSLSVLNRFAANVSNFCDPAQAKCPFAHKLNSIWTPEDVCLGVLYRECTSEYLGVGICFNQDMGRVKCVHSQTVIDMRKAEIQAGCECDEIEEKWLGCE</sequence>
<dbReference type="OrthoDB" id="112950at2759"/>
<dbReference type="AlphaFoldDB" id="A0A080ZIU7"/>
<name>A0A080ZIU7_PHYNI</name>
<comment type="caution">
    <text evidence="3">The sequence shown here is derived from an EMBL/GenBank/DDBJ whole genome shotgun (WGS) entry which is preliminary data.</text>
</comment>
<dbReference type="Proteomes" id="UP000028582">
    <property type="component" value="Unassembled WGS sequence"/>
</dbReference>
<protein>
    <recommendedName>
        <fullName evidence="2">WLGC domain-containing protein</fullName>
    </recommendedName>
</protein>
<keyword evidence="1" id="KW-0472">Membrane</keyword>
<organism evidence="3 4">
    <name type="scientific">Phytophthora nicotianae P1976</name>
    <dbReference type="NCBI Taxonomy" id="1317066"/>
    <lineage>
        <taxon>Eukaryota</taxon>
        <taxon>Sar</taxon>
        <taxon>Stramenopiles</taxon>
        <taxon>Oomycota</taxon>
        <taxon>Peronosporomycetes</taxon>
        <taxon>Peronosporales</taxon>
        <taxon>Peronosporaceae</taxon>
        <taxon>Phytophthora</taxon>
    </lineage>
</organism>
<dbReference type="InterPro" id="IPR032675">
    <property type="entry name" value="LRR_dom_sf"/>
</dbReference>
<gene>
    <name evidence="3" type="ORF">F444_16328</name>
</gene>
<reference evidence="3 4" key="1">
    <citation type="submission" date="2013-11" db="EMBL/GenBank/DDBJ databases">
        <title>The Genome Sequence of Phytophthora parasitica P1976.</title>
        <authorList>
            <consortium name="The Broad Institute Genomics Platform"/>
            <person name="Russ C."/>
            <person name="Tyler B."/>
            <person name="Panabieres F."/>
            <person name="Shan W."/>
            <person name="Tripathy S."/>
            <person name="Grunwald N."/>
            <person name="Machado M."/>
            <person name="Johnson C.S."/>
            <person name="Walker B."/>
            <person name="Young S."/>
            <person name="Zeng Q."/>
            <person name="Gargeya S."/>
            <person name="Fitzgerald M."/>
            <person name="Haas B."/>
            <person name="Abouelleil A."/>
            <person name="Allen A.W."/>
            <person name="Alvarado L."/>
            <person name="Arachchi H.M."/>
            <person name="Berlin A.M."/>
            <person name="Chapman S.B."/>
            <person name="Gainer-Dewar J."/>
            <person name="Goldberg J."/>
            <person name="Griggs A."/>
            <person name="Gujja S."/>
            <person name="Hansen M."/>
            <person name="Howarth C."/>
            <person name="Imamovic A."/>
            <person name="Ireland A."/>
            <person name="Larimer J."/>
            <person name="McCowan C."/>
            <person name="Murphy C."/>
            <person name="Pearson M."/>
            <person name="Poon T.W."/>
            <person name="Priest M."/>
            <person name="Roberts A."/>
            <person name="Saif S."/>
            <person name="Shea T."/>
            <person name="Sisk P."/>
            <person name="Sykes S."/>
            <person name="Wortman J."/>
            <person name="Nusbaum C."/>
            <person name="Birren B."/>
        </authorList>
    </citation>
    <scope>NUCLEOTIDE SEQUENCE [LARGE SCALE GENOMIC DNA]</scope>
    <source>
        <strain evidence="3 4">P1976</strain>
    </source>
</reference>
<feature type="transmembrane region" description="Helical" evidence="1">
    <location>
        <begin position="221"/>
        <end position="239"/>
    </location>
</feature>
<evidence type="ECO:0000256" key="1">
    <source>
        <dbReference type="SAM" id="Phobius"/>
    </source>
</evidence>
<accession>A0A080ZIU7</accession>
<feature type="transmembrane region" description="Helical" evidence="1">
    <location>
        <begin position="109"/>
        <end position="132"/>
    </location>
</feature>
<dbReference type="EMBL" id="ANJA01003028">
    <property type="protein sequence ID" value="ETO66558.1"/>
    <property type="molecule type" value="Genomic_DNA"/>
</dbReference>
<feature type="transmembrane region" description="Helical" evidence="1">
    <location>
        <begin position="259"/>
        <end position="279"/>
    </location>
</feature>
<feature type="transmembrane region" description="Helical" evidence="1">
    <location>
        <begin position="414"/>
        <end position="434"/>
    </location>
</feature>
<evidence type="ECO:0000313" key="4">
    <source>
        <dbReference type="Proteomes" id="UP000028582"/>
    </source>
</evidence>
<dbReference type="SUPFAM" id="SSF52058">
    <property type="entry name" value="L domain-like"/>
    <property type="match status" value="1"/>
</dbReference>
<keyword evidence="1" id="KW-0812">Transmembrane</keyword>
<evidence type="ECO:0000259" key="2">
    <source>
        <dbReference type="Pfam" id="PF26605"/>
    </source>
</evidence>
<evidence type="ECO:0000313" key="3">
    <source>
        <dbReference type="EMBL" id="ETO66558.1"/>
    </source>
</evidence>
<dbReference type="InterPro" id="IPR058256">
    <property type="entry name" value="WLGC"/>
</dbReference>